<keyword evidence="2" id="KW-1185">Reference proteome</keyword>
<sequence length="64" mass="7605">MGPIRASLRIERVVRDAEETIKDWYECRVAHVRGGRYMARGTIKRLSWGKDVHLGRKDPRGRRW</sequence>
<name>A0A067PAM5_9AGAM</name>
<dbReference type="InParanoid" id="A0A067PAM5"/>
<dbReference type="AlphaFoldDB" id="A0A067PAM5"/>
<dbReference type="EMBL" id="KL197743">
    <property type="protein sequence ID" value="KDQ51938.1"/>
    <property type="molecule type" value="Genomic_DNA"/>
</dbReference>
<accession>A0A067PAM5</accession>
<reference evidence="2" key="1">
    <citation type="journal article" date="2014" name="Proc. Natl. Acad. Sci. U.S.A.">
        <title>Extensive sampling of basidiomycete genomes demonstrates inadequacy of the white-rot/brown-rot paradigm for wood decay fungi.</title>
        <authorList>
            <person name="Riley R."/>
            <person name="Salamov A.A."/>
            <person name="Brown D.W."/>
            <person name="Nagy L.G."/>
            <person name="Floudas D."/>
            <person name="Held B.W."/>
            <person name="Levasseur A."/>
            <person name="Lombard V."/>
            <person name="Morin E."/>
            <person name="Otillar R."/>
            <person name="Lindquist E.A."/>
            <person name="Sun H."/>
            <person name="LaButti K.M."/>
            <person name="Schmutz J."/>
            <person name="Jabbour D."/>
            <person name="Luo H."/>
            <person name="Baker S.E."/>
            <person name="Pisabarro A.G."/>
            <person name="Walton J.D."/>
            <person name="Blanchette R.A."/>
            <person name="Henrissat B."/>
            <person name="Martin F."/>
            <person name="Cullen D."/>
            <person name="Hibbett D.S."/>
            <person name="Grigoriev I.V."/>
        </authorList>
    </citation>
    <scope>NUCLEOTIDE SEQUENCE [LARGE SCALE GENOMIC DNA]</scope>
    <source>
        <strain evidence="2">MUCL 33604</strain>
    </source>
</reference>
<protein>
    <submittedName>
        <fullName evidence="1">Uncharacterized protein</fullName>
    </submittedName>
</protein>
<evidence type="ECO:0000313" key="2">
    <source>
        <dbReference type="Proteomes" id="UP000027265"/>
    </source>
</evidence>
<organism evidence="1 2">
    <name type="scientific">Jaapia argillacea MUCL 33604</name>
    <dbReference type="NCBI Taxonomy" id="933084"/>
    <lineage>
        <taxon>Eukaryota</taxon>
        <taxon>Fungi</taxon>
        <taxon>Dikarya</taxon>
        <taxon>Basidiomycota</taxon>
        <taxon>Agaricomycotina</taxon>
        <taxon>Agaricomycetes</taxon>
        <taxon>Agaricomycetidae</taxon>
        <taxon>Jaapiales</taxon>
        <taxon>Jaapiaceae</taxon>
        <taxon>Jaapia</taxon>
    </lineage>
</organism>
<gene>
    <name evidence="1" type="ORF">JAAARDRAFT_62127</name>
</gene>
<dbReference type="HOGENOM" id="CLU_2867968_0_0_1"/>
<dbReference type="Proteomes" id="UP000027265">
    <property type="component" value="Unassembled WGS sequence"/>
</dbReference>
<evidence type="ECO:0000313" key="1">
    <source>
        <dbReference type="EMBL" id="KDQ51938.1"/>
    </source>
</evidence>
<proteinExistence type="predicted"/>